<dbReference type="Pfam" id="PF00528">
    <property type="entry name" value="BPD_transp_1"/>
    <property type="match status" value="1"/>
</dbReference>
<dbReference type="InterPro" id="IPR035906">
    <property type="entry name" value="MetI-like_sf"/>
</dbReference>
<dbReference type="GO" id="GO:0042918">
    <property type="term" value="P:alkanesulfonate transmembrane transport"/>
    <property type="evidence" value="ECO:0007669"/>
    <property type="project" value="UniProtKB-ARBA"/>
</dbReference>
<evidence type="ECO:0000256" key="4">
    <source>
        <dbReference type="ARBA" id="ARBA00022692"/>
    </source>
</evidence>
<feature type="transmembrane region" description="Helical" evidence="7">
    <location>
        <begin position="105"/>
        <end position="126"/>
    </location>
</feature>
<evidence type="ECO:0000313" key="11">
    <source>
        <dbReference type="Proteomes" id="UP000295560"/>
    </source>
</evidence>
<dbReference type="SUPFAM" id="SSF161098">
    <property type="entry name" value="MetI-like"/>
    <property type="match status" value="1"/>
</dbReference>
<dbReference type="PANTHER" id="PTHR30151:SF38">
    <property type="entry name" value="ALIPHATIC SULFONATES TRANSPORT PERMEASE PROTEIN SSUC-RELATED"/>
    <property type="match status" value="1"/>
</dbReference>
<keyword evidence="2 7" id="KW-0813">Transport</keyword>
<evidence type="ECO:0000256" key="8">
    <source>
        <dbReference type="SAM" id="MobiDB-lite"/>
    </source>
</evidence>
<dbReference type="FunFam" id="1.10.3720.10:FF:000003">
    <property type="entry name" value="Aliphatic sulfonate ABC transporter permease"/>
    <property type="match status" value="1"/>
</dbReference>
<keyword evidence="6 7" id="KW-0472">Membrane</keyword>
<evidence type="ECO:0000256" key="1">
    <source>
        <dbReference type="ARBA" id="ARBA00004651"/>
    </source>
</evidence>
<feature type="transmembrane region" description="Helical" evidence="7">
    <location>
        <begin position="138"/>
        <end position="156"/>
    </location>
</feature>
<feature type="transmembrane region" description="Helical" evidence="7">
    <location>
        <begin position="46"/>
        <end position="68"/>
    </location>
</feature>
<evidence type="ECO:0000256" key="7">
    <source>
        <dbReference type="RuleBase" id="RU363032"/>
    </source>
</evidence>
<keyword evidence="5 7" id="KW-1133">Transmembrane helix</keyword>
<keyword evidence="11" id="KW-1185">Reference proteome</keyword>
<evidence type="ECO:0000256" key="6">
    <source>
        <dbReference type="ARBA" id="ARBA00023136"/>
    </source>
</evidence>
<feature type="transmembrane region" description="Helical" evidence="7">
    <location>
        <begin position="257"/>
        <end position="279"/>
    </location>
</feature>
<name>A0A4R1HXU5_PSEEN</name>
<evidence type="ECO:0000256" key="5">
    <source>
        <dbReference type="ARBA" id="ARBA00022989"/>
    </source>
</evidence>
<feature type="domain" description="ABC transmembrane type-1" evidence="9">
    <location>
        <begin position="96"/>
        <end position="276"/>
    </location>
</feature>
<dbReference type="PROSITE" id="PS50928">
    <property type="entry name" value="ABC_TM1"/>
    <property type="match status" value="1"/>
</dbReference>
<dbReference type="Gene3D" id="1.10.3720.10">
    <property type="entry name" value="MetI-like"/>
    <property type="match status" value="1"/>
</dbReference>
<reference evidence="10 11" key="1">
    <citation type="submission" date="2019-03" db="EMBL/GenBank/DDBJ databases">
        <title>Sequencing the genomes of 1000 actinobacteria strains.</title>
        <authorList>
            <person name="Klenk H.-P."/>
        </authorList>
    </citation>
    <scope>NUCLEOTIDE SEQUENCE [LARGE SCALE GENOMIC DNA]</scope>
    <source>
        <strain evidence="10 11">DSM 44969</strain>
    </source>
</reference>
<feature type="region of interest" description="Disordered" evidence="8">
    <location>
        <begin position="1"/>
        <end position="32"/>
    </location>
</feature>
<comment type="similarity">
    <text evidence="7">Belongs to the binding-protein-dependent transport system permease family.</text>
</comment>
<comment type="caution">
    <text evidence="10">The sequence shown here is derived from an EMBL/GenBank/DDBJ whole genome shotgun (WGS) entry which is preliminary data.</text>
</comment>
<evidence type="ECO:0000259" key="9">
    <source>
        <dbReference type="PROSITE" id="PS50928"/>
    </source>
</evidence>
<sequence>MVAPTALSSHPDAAATDEGAVPPLDDLSPSGLHRRSRTWSAWRGRILRVAVPAALIAVWQLSGATGLISEYVLPSPQTVLGAFGELWSGGDIQAALPVSLHRAGVGLAIGVSIGLVLGLFAGLWAIGEEIFDAPMQMLRTIPFIAVVPLFVTWFGIGEEPKIILIAAATVFPVYLNTYHGVRGVDKKLVEAGLTFGLRGWRLSTRVVLPTALPSVLTGLRYATGISLLALVLAEQINAREGIGYVLINANQNQRPDIVIAGILIYALLGIVADVVMRWVEHLALPWRPRVTLG</sequence>
<dbReference type="OrthoDB" id="7274389at2"/>
<comment type="subcellular location">
    <subcellularLocation>
        <location evidence="1 7">Cell membrane</location>
        <topology evidence="1 7">Multi-pass membrane protein</topology>
    </subcellularLocation>
</comment>
<dbReference type="CDD" id="cd06261">
    <property type="entry name" value="TM_PBP2"/>
    <property type="match status" value="1"/>
</dbReference>
<dbReference type="GO" id="GO:0005886">
    <property type="term" value="C:plasma membrane"/>
    <property type="evidence" value="ECO:0007669"/>
    <property type="project" value="UniProtKB-SubCell"/>
</dbReference>
<accession>A0A4R1HXU5</accession>
<organism evidence="10 11">
    <name type="scientific">Pseudonocardia endophytica</name>
    <dbReference type="NCBI Taxonomy" id="401976"/>
    <lineage>
        <taxon>Bacteria</taxon>
        <taxon>Bacillati</taxon>
        <taxon>Actinomycetota</taxon>
        <taxon>Actinomycetes</taxon>
        <taxon>Pseudonocardiales</taxon>
        <taxon>Pseudonocardiaceae</taxon>
        <taxon>Pseudonocardia</taxon>
    </lineage>
</organism>
<keyword evidence="3" id="KW-1003">Cell membrane</keyword>
<gene>
    <name evidence="10" type="ORF">EV378_2151</name>
</gene>
<proteinExistence type="inferred from homology"/>
<evidence type="ECO:0000313" key="10">
    <source>
        <dbReference type="EMBL" id="TCK26321.1"/>
    </source>
</evidence>
<dbReference type="EMBL" id="SMFZ01000001">
    <property type="protein sequence ID" value="TCK26321.1"/>
    <property type="molecule type" value="Genomic_DNA"/>
</dbReference>
<dbReference type="InterPro" id="IPR000515">
    <property type="entry name" value="MetI-like"/>
</dbReference>
<evidence type="ECO:0000256" key="3">
    <source>
        <dbReference type="ARBA" id="ARBA00022475"/>
    </source>
</evidence>
<keyword evidence="4 7" id="KW-0812">Transmembrane</keyword>
<feature type="transmembrane region" description="Helical" evidence="7">
    <location>
        <begin position="162"/>
        <end position="181"/>
    </location>
</feature>
<dbReference type="PANTHER" id="PTHR30151">
    <property type="entry name" value="ALKANE SULFONATE ABC TRANSPORTER-RELATED, MEMBRANE SUBUNIT"/>
    <property type="match status" value="1"/>
</dbReference>
<protein>
    <submittedName>
        <fullName evidence="10">Sulfonate transport system permease protein</fullName>
    </submittedName>
</protein>
<evidence type="ECO:0000256" key="2">
    <source>
        <dbReference type="ARBA" id="ARBA00022448"/>
    </source>
</evidence>
<dbReference type="AlphaFoldDB" id="A0A4R1HXU5"/>
<dbReference type="RefSeq" id="WP_132423394.1">
    <property type="nucleotide sequence ID" value="NZ_SMFZ01000001.1"/>
</dbReference>
<dbReference type="Proteomes" id="UP000295560">
    <property type="component" value="Unassembled WGS sequence"/>
</dbReference>